<dbReference type="EMBL" id="CP001016">
    <property type="protein sequence ID" value="ACB96196.1"/>
    <property type="molecule type" value="Genomic_DNA"/>
</dbReference>
<dbReference type="OrthoDB" id="5652862at2"/>
<name>B2IIY4_BEII9</name>
<accession>B2IIY4</accession>
<keyword evidence="2" id="KW-0503">Monooxygenase</keyword>
<sequence>MVIPLETEIVVVGGGPAGLAAALAVRQKGFEVCVVDRAQPPTDKACGEGVMPDGVTALSRLGVCLGVDHGVPFRGIRFVGDQRIAEASFPRGSGIGIRRTALHHILQDRARAAGIVTAWGMKVTGVDPEGVRLRDQLIRCRWIIAADGSVSQIRQWAGLSPIRQDGGRIGLRQHFRIKPWSDFVEVHWANGCQAYVTPVGPEEVCIALLSRERELRFTELAAHFPQLGRHLKNAEPTDAVRGGKVASVHLRRVTCGRIALIGDASSSIDAVTGEGLTLAFRQAEALAAALAENDLSSYEAAHRRICRMPFFMARLLLLMDEHHGLRKIGLQALASQPGTFSRLLAAHVGARHPAAASLDILALTVGLLTHAVTLHAV</sequence>
<keyword evidence="2" id="KW-0560">Oxidoreductase</keyword>
<dbReference type="Gene3D" id="3.50.50.60">
    <property type="entry name" value="FAD/NAD(P)-binding domain"/>
    <property type="match status" value="1"/>
</dbReference>
<dbReference type="InterPro" id="IPR050407">
    <property type="entry name" value="Geranylgeranyl_reductase"/>
</dbReference>
<reference evidence="3" key="1">
    <citation type="submission" date="2008-03" db="EMBL/GenBank/DDBJ databases">
        <title>Complete sequence of chromosome of Beijerinckia indica subsp. indica ATCC 9039.</title>
        <authorList>
            <consortium name="US DOE Joint Genome Institute"/>
            <person name="Copeland A."/>
            <person name="Lucas S."/>
            <person name="Lapidus A."/>
            <person name="Glavina del Rio T."/>
            <person name="Dalin E."/>
            <person name="Tice H."/>
            <person name="Bruce D."/>
            <person name="Goodwin L."/>
            <person name="Pitluck S."/>
            <person name="LaButti K."/>
            <person name="Schmutz J."/>
            <person name="Larimer F."/>
            <person name="Land M."/>
            <person name="Hauser L."/>
            <person name="Kyrpides N."/>
            <person name="Mikhailova N."/>
            <person name="Dunfield P.F."/>
            <person name="Dedysh S.N."/>
            <person name="Liesack W."/>
            <person name="Saw J.H."/>
            <person name="Alam M."/>
            <person name="Chen Y."/>
            <person name="Murrell J.C."/>
            <person name="Richardson P."/>
        </authorList>
    </citation>
    <scope>NUCLEOTIDE SEQUENCE [LARGE SCALE GENOMIC DNA]</scope>
    <source>
        <strain evidence="3">ATCC 9039 / DSM 1715 / NCIMB 8712</strain>
    </source>
</reference>
<dbReference type="eggNOG" id="COG0644">
    <property type="taxonomic scope" value="Bacteria"/>
</dbReference>
<dbReference type="STRING" id="395963.Bind_2603"/>
<dbReference type="Pfam" id="PF01494">
    <property type="entry name" value="FAD_binding_3"/>
    <property type="match status" value="1"/>
</dbReference>
<dbReference type="InterPro" id="IPR002938">
    <property type="entry name" value="FAD-bd"/>
</dbReference>
<dbReference type="PANTHER" id="PTHR42685">
    <property type="entry name" value="GERANYLGERANYL DIPHOSPHATE REDUCTASE"/>
    <property type="match status" value="1"/>
</dbReference>
<feature type="domain" description="FAD-binding" evidence="1">
    <location>
        <begin position="6"/>
        <end position="292"/>
    </location>
</feature>
<organism evidence="2 3">
    <name type="scientific">Beijerinckia indica subsp. indica (strain ATCC 9039 / DSM 1715 / NCIMB 8712)</name>
    <dbReference type="NCBI Taxonomy" id="395963"/>
    <lineage>
        <taxon>Bacteria</taxon>
        <taxon>Pseudomonadati</taxon>
        <taxon>Pseudomonadota</taxon>
        <taxon>Alphaproteobacteria</taxon>
        <taxon>Hyphomicrobiales</taxon>
        <taxon>Beijerinckiaceae</taxon>
        <taxon>Beijerinckia</taxon>
    </lineage>
</organism>
<evidence type="ECO:0000313" key="2">
    <source>
        <dbReference type="EMBL" id="ACB96196.1"/>
    </source>
</evidence>
<dbReference type="AlphaFoldDB" id="B2IIY4"/>
<proteinExistence type="predicted"/>
<dbReference type="HOGENOM" id="CLU_053670_1_0_5"/>
<dbReference type="KEGG" id="bid:Bind_2603"/>
<dbReference type="PRINTS" id="PR00420">
    <property type="entry name" value="RNGMNOXGNASE"/>
</dbReference>
<dbReference type="RefSeq" id="WP_012385549.1">
    <property type="nucleotide sequence ID" value="NC_010581.1"/>
</dbReference>
<dbReference type="SUPFAM" id="SSF51905">
    <property type="entry name" value="FAD/NAD(P)-binding domain"/>
    <property type="match status" value="1"/>
</dbReference>
<evidence type="ECO:0000259" key="1">
    <source>
        <dbReference type="Pfam" id="PF01494"/>
    </source>
</evidence>
<reference evidence="2 3" key="2">
    <citation type="journal article" date="2010" name="J. Bacteriol.">
        <title>Complete genome sequence of Beijerinckia indica subsp. indica.</title>
        <authorList>
            <person name="Tamas I."/>
            <person name="Dedysh S.N."/>
            <person name="Liesack W."/>
            <person name="Stott M.B."/>
            <person name="Alam M."/>
            <person name="Murrell J.C."/>
            <person name="Dunfield P.F."/>
        </authorList>
    </citation>
    <scope>NUCLEOTIDE SEQUENCE [LARGE SCALE GENOMIC DNA]</scope>
    <source>
        <strain evidence="3">ATCC 9039 / DSM 1715 / NCIMB 8712</strain>
    </source>
</reference>
<dbReference type="InterPro" id="IPR036188">
    <property type="entry name" value="FAD/NAD-bd_sf"/>
</dbReference>
<dbReference type="PANTHER" id="PTHR42685:SF19">
    <property type="entry name" value="POSSIBLE OXIDOREDUCTASE"/>
    <property type="match status" value="1"/>
</dbReference>
<dbReference type="Proteomes" id="UP000001695">
    <property type="component" value="Chromosome"/>
</dbReference>
<dbReference type="GO" id="GO:0004497">
    <property type="term" value="F:monooxygenase activity"/>
    <property type="evidence" value="ECO:0007669"/>
    <property type="project" value="UniProtKB-KW"/>
</dbReference>
<evidence type="ECO:0000313" key="3">
    <source>
        <dbReference type="Proteomes" id="UP000001695"/>
    </source>
</evidence>
<keyword evidence="3" id="KW-1185">Reference proteome</keyword>
<protein>
    <submittedName>
        <fullName evidence="2">Monooxygenase FAD-binding</fullName>
    </submittedName>
</protein>
<gene>
    <name evidence="2" type="ordered locus">Bind_2603</name>
</gene>
<dbReference type="GO" id="GO:0071949">
    <property type="term" value="F:FAD binding"/>
    <property type="evidence" value="ECO:0007669"/>
    <property type="project" value="InterPro"/>
</dbReference>